<name>A0A168MGW7_9CLOT</name>
<dbReference type="EMBL" id="LITT01000035">
    <property type="protein sequence ID" value="OAA84674.1"/>
    <property type="molecule type" value="Genomic_DNA"/>
</dbReference>
<dbReference type="Proteomes" id="UP000077407">
    <property type="component" value="Unassembled WGS sequence"/>
</dbReference>
<protein>
    <submittedName>
        <fullName evidence="1">Uncharacterized protein</fullName>
    </submittedName>
</protein>
<proteinExistence type="predicted"/>
<gene>
    <name evidence="1" type="ORF">WY13_02573</name>
</gene>
<organism evidence="1 2">
    <name type="scientific">Clostridium ljungdahlii</name>
    <dbReference type="NCBI Taxonomy" id="1538"/>
    <lineage>
        <taxon>Bacteria</taxon>
        <taxon>Bacillati</taxon>
        <taxon>Bacillota</taxon>
        <taxon>Clostridia</taxon>
        <taxon>Eubacteriales</taxon>
        <taxon>Clostridiaceae</taxon>
        <taxon>Clostridium</taxon>
    </lineage>
</organism>
<dbReference type="AlphaFoldDB" id="A0A168MGW7"/>
<dbReference type="PATRIC" id="fig|1538.10.peg.2465"/>
<evidence type="ECO:0000313" key="1">
    <source>
        <dbReference type="EMBL" id="OAA84674.1"/>
    </source>
</evidence>
<evidence type="ECO:0000313" key="2">
    <source>
        <dbReference type="Proteomes" id="UP000077407"/>
    </source>
</evidence>
<sequence length="93" mass="10802">MNEGIVYGEVYDEIKVQSMHSPTTKYVVRCGDVSWGKNGNFKPVIYVLMEYKGHLETHTNPPHYMIEPDKNGVSDITKVINAMEELKRRFRIK</sequence>
<reference evidence="1 2" key="1">
    <citation type="journal article" date="2015" name="Biotechnol. Bioeng.">
        <title>Genome sequence and phenotypic characterization of Caulobacter segnis.</title>
        <authorList>
            <person name="Patel S."/>
            <person name="Fletcher B."/>
            <person name="Scott D.C."/>
            <person name="Ely B."/>
        </authorList>
    </citation>
    <scope>NUCLEOTIDE SEQUENCE [LARGE SCALE GENOMIC DNA]</scope>
    <source>
        <strain evidence="1 2">ERI-2</strain>
    </source>
</reference>
<accession>A0A168MGW7</accession>
<dbReference type="OrthoDB" id="2969508at2"/>
<comment type="caution">
    <text evidence="1">The sequence shown here is derived from an EMBL/GenBank/DDBJ whole genome shotgun (WGS) entry which is preliminary data.</text>
</comment>
<dbReference type="RefSeq" id="WP_063555971.1">
    <property type="nucleotide sequence ID" value="NZ_LITT01000035.1"/>
</dbReference>